<keyword evidence="3 5" id="KW-0687">Ribonucleoprotein</keyword>
<dbReference type="PANTHER" id="PTHR43168:SF2">
    <property type="entry name" value="LARGE RIBOSOMAL SUBUNIT PROTEIN BL33C"/>
    <property type="match status" value="1"/>
</dbReference>
<evidence type="ECO:0000313" key="6">
    <source>
        <dbReference type="EMBL" id="ALO28332.1"/>
    </source>
</evidence>
<evidence type="ECO:0000313" key="7">
    <source>
        <dbReference type="Proteomes" id="UP000058857"/>
    </source>
</evidence>
<dbReference type="HAMAP" id="MF_00294">
    <property type="entry name" value="Ribosomal_bL33"/>
    <property type="match status" value="1"/>
</dbReference>
<dbReference type="RefSeq" id="WP_002722197.1">
    <property type="nucleotide sequence ID" value="NZ_CP012030.1"/>
</dbReference>
<dbReference type="InterPro" id="IPR001705">
    <property type="entry name" value="Ribosomal_bL33"/>
</dbReference>
<evidence type="ECO:0000256" key="4">
    <source>
        <dbReference type="ARBA" id="ARBA00035176"/>
    </source>
</evidence>
<evidence type="ECO:0000256" key="1">
    <source>
        <dbReference type="ARBA" id="ARBA00007596"/>
    </source>
</evidence>
<dbReference type="PATRIC" id="fig|280505.15.peg.4096"/>
<dbReference type="GO" id="GO:0005737">
    <property type="term" value="C:cytoplasm"/>
    <property type="evidence" value="ECO:0007669"/>
    <property type="project" value="UniProtKB-ARBA"/>
</dbReference>
<name>A0A0E3AWH5_LEPBO</name>
<dbReference type="NCBIfam" id="NF001860">
    <property type="entry name" value="PRK00595.1"/>
    <property type="match status" value="1"/>
</dbReference>
<evidence type="ECO:0000256" key="3">
    <source>
        <dbReference type="ARBA" id="ARBA00023274"/>
    </source>
</evidence>
<gene>
    <name evidence="5" type="primary">rpmG</name>
    <name evidence="6" type="ORF">LBBP_04206</name>
</gene>
<dbReference type="SUPFAM" id="SSF57829">
    <property type="entry name" value="Zn-binding ribosomal proteins"/>
    <property type="match status" value="1"/>
</dbReference>
<keyword evidence="2 5" id="KW-0689">Ribosomal protein</keyword>
<evidence type="ECO:0000256" key="2">
    <source>
        <dbReference type="ARBA" id="ARBA00022980"/>
    </source>
</evidence>
<dbReference type="GeneID" id="61175603"/>
<dbReference type="InterPro" id="IPR011332">
    <property type="entry name" value="Ribosomal_zn-bd"/>
</dbReference>
<dbReference type="NCBIfam" id="NF001764">
    <property type="entry name" value="PRK00504.1"/>
    <property type="match status" value="1"/>
</dbReference>
<dbReference type="Gene3D" id="2.20.28.120">
    <property type="entry name" value="Ribosomal protein L33"/>
    <property type="match status" value="1"/>
</dbReference>
<dbReference type="Proteomes" id="UP000058857">
    <property type="component" value="Chromosome 2"/>
</dbReference>
<comment type="similarity">
    <text evidence="1 5">Belongs to the bacterial ribosomal protein bL33 family.</text>
</comment>
<evidence type="ECO:0000256" key="5">
    <source>
        <dbReference type="HAMAP-Rule" id="MF_00294"/>
    </source>
</evidence>
<dbReference type="AlphaFoldDB" id="A0A0E3AWH5"/>
<dbReference type="InterPro" id="IPR038584">
    <property type="entry name" value="Ribosomal_bL33_sf"/>
</dbReference>
<organism evidence="6">
    <name type="scientific">Leptospira borgpetersenii serovar Ballum</name>
    <dbReference type="NCBI Taxonomy" id="280505"/>
    <lineage>
        <taxon>Bacteria</taxon>
        <taxon>Pseudomonadati</taxon>
        <taxon>Spirochaetota</taxon>
        <taxon>Spirochaetia</taxon>
        <taxon>Leptospirales</taxon>
        <taxon>Leptospiraceae</taxon>
        <taxon>Leptospira</taxon>
    </lineage>
</organism>
<accession>A0A0E3AWH5</accession>
<dbReference type="GO" id="GO:0005840">
    <property type="term" value="C:ribosome"/>
    <property type="evidence" value="ECO:0007669"/>
    <property type="project" value="UniProtKB-KW"/>
</dbReference>
<dbReference type="EMBL" id="CP012030">
    <property type="protein sequence ID" value="ALO28332.1"/>
    <property type="molecule type" value="Genomic_DNA"/>
</dbReference>
<dbReference type="NCBIfam" id="TIGR01023">
    <property type="entry name" value="rpmG_bact"/>
    <property type="match status" value="1"/>
</dbReference>
<sequence length="54" mass="6416">MREIIKLVCQEPGCSKGRSTYFLTKNKKAKTEKLVTKKFCKFCRKHTEYKETKV</sequence>
<dbReference type="PANTHER" id="PTHR43168">
    <property type="entry name" value="50S RIBOSOMAL PROTEIN L33, CHLOROPLASTIC"/>
    <property type="match status" value="1"/>
</dbReference>
<dbReference type="GO" id="GO:0006412">
    <property type="term" value="P:translation"/>
    <property type="evidence" value="ECO:0007669"/>
    <property type="project" value="UniProtKB-UniRule"/>
</dbReference>
<reference evidence="6 7" key="1">
    <citation type="journal article" date="2015" name="PLoS Negl. Trop. Dis.">
        <title>Distribution of Plasmids in Distinct Leptospira Pathogenic Species.</title>
        <authorList>
            <person name="Wang Y."/>
            <person name="Zhuang X."/>
            <person name="Zhong Y."/>
            <person name="Zhang C."/>
            <person name="Zhang Y."/>
            <person name="Zeng L."/>
            <person name="Zhu Y."/>
            <person name="He P."/>
            <person name="Dong K."/>
            <person name="Pal U."/>
            <person name="Guo X."/>
            <person name="Qin J."/>
        </authorList>
    </citation>
    <scope>NUCLEOTIDE SEQUENCE [LARGE SCALE GENOMIC DNA]</scope>
    <source>
        <strain evidence="6 7">56604</strain>
    </source>
</reference>
<dbReference type="GO" id="GO:1990904">
    <property type="term" value="C:ribonucleoprotein complex"/>
    <property type="evidence" value="ECO:0007669"/>
    <property type="project" value="UniProtKB-KW"/>
</dbReference>
<protein>
    <recommendedName>
        <fullName evidence="4 5">Large ribosomal subunit protein bL33</fullName>
    </recommendedName>
</protein>
<dbReference type="GO" id="GO:0003735">
    <property type="term" value="F:structural constituent of ribosome"/>
    <property type="evidence" value="ECO:0007669"/>
    <property type="project" value="InterPro"/>
</dbReference>
<proteinExistence type="inferred from homology"/>
<dbReference type="Pfam" id="PF00471">
    <property type="entry name" value="Ribosomal_L33"/>
    <property type="match status" value="1"/>
</dbReference>